<protein>
    <recommendedName>
        <fullName evidence="4">DDE-1 domain-containing protein</fullName>
    </recommendedName>
</protein>
<gene>
    <name evidence="1" type="ORF">CAPTEDRAFT_125523</name>
</gene>
<evidence type="ECO:0000313" key="2">
    <source>
        <dbReference type="EnsemblMetazoa" id="CapteP125523"/>
    </source>
</evidence>
<proteinExistence type="predicted"/>
<keyword evidence="3" id="KW-1185">Reference proteome</keyword>
<dbReference type="EnsemblMetazoa" id="CapteT125523">
    <property type="protein sequence ID" value="CapteP125523"/>
    <property type="gene ID" value="CapteG125523"/>
</dbReference>
<feature type="non-terminal residue" evidence="1">
    <location>
        <position position="1"/>
    </location>
</feature>
<dbReference type="HOGENOM" id="CLU_1772713_0_0_1"/>
<dbReference type="OrthoDB" id="6144466at2759"/>
<dbReference type="AlphaFoldDB" id="R7TJX7"/>
<dbReference type="EMBL" id="AMQN01013824">
    <property type="status" value="NOT_ANNOTATED_CDS"/>
    <property type="molecule type" value="Genomic_DNA"/>
</dbReference>
<dbReference type="Proteomes" id="UP000014760">
    <property type="component" value="Unassembled WGS sequence"/>
</dbReference>
<sequence length="147" mass="16699">SKQQAGRDWFYGWKEQNPEPTLRTPEATSLARAAAFNCHNINSFFDQYESILHRPGFKLEANRLWNLDETGIQTVQNTTGRFLSEKCLKQVGQVTSGERGVLVTMCCCVNAARNALPPAYIFPRVHYRNHMLNGAPTGNCSFWMDEL</sequence>
<organism evidence="1">
    <name type="scientific">Capitella teleta</name>
    <name type="common">Polychaete worm</name>
    <dbReference type="NCBI Taxonomy" id="283909"/>
    <lineage>
        <taxon>Eukaryota</taxon>
        <taxon>Metazoa</taxon>
        <taxon>Spiralia</taxon>
        <taxon>Lophotrochozoa</taxon>
        <taxon>Annelida</taxon>
        <taxon>Polychaeta</taxon>
        <taxon>Sedentaria</taxon>
        <taxon>Scolecida</taxon>
        <taxon>Capitellidae</taxon>
        <taxon>Capitella</taxon>
    </lineage>
</organism>
<dbReference type="EMBL" id="KB310521">
    <property type="protein sequence ID" value="ELT91405.1"/>
    <property type="molecule type" value="Genomic_DNA"/>
</dbReference>
<evidence type="ECO:0000313" key="1">
    <source>
        <dbReference type="EMBL" id="ELT91405.1"/>
    </source>
</evidence>
<evidence type="ECO:0000313" key="3">
    <source>
        <dbReference type="Proteomes" id="UP000014760"/>
    </source>
</evidence>
<evidence type="ECO:0008006" key="4">
    <source>
        <dbReference type="Google" id="ProtNLM"/>
    </source>
</evidence>
<name>R7TJX7_CAPTE</name>
<reference evidence="1 3" key="2">
    <citation type="journal article" date="2013" name="Nature">
        <title>Insights into bilaterian evolution from three spiralian genomes.</title>
        <authorList>
            <person name="Simakov O."/>
            <person name="Marletaz F."/>
            <person name="Cho S.J."/>
            <person name="Edsinger-Gonzales E."/>
            <person name="Havlak P."/>
            <person name="Hellsten U."/>
            <person name="Kuo D.H."/>
            <person name="Larsson T."/>
            <person name="Lv J."/>
            <person name="Arendt D."/>
            <person name="Savage R."/>
            <person name="Osoegawa K."/>
            <person name="de Jong P."/>
            <person name="Grimwood J."/>
            <person name="Chapman J.A."/>
            <person name="Shapiro H."/>
            <person name="Aerts A."/>
            <person name="Otillar R.P."/>
            <person name="Terry A.Y."/>
            <person name="Boore J.L."/>
            <person name="Grigoriev I.V."/>
            <person name="Lindberg D.R."/>
            <person name="Seaver E.C."/>
            <person name="Weisblat D.A."/>
            <person name="Putnam N.H."/>
            <person name="Rokhsar D.S."/>
        </authorList>
    </citation>
    <scope>NUCLEOTIDE SEQUENCE</scope>
    <source>
        <strain evidence="1 3">I ESC-2004</strain>
    </source>
</reference>
<reference evidence="2" key="3">
    <citation type="submission" date="2015-06" db="UniProtKB">
        <authorList>
            <consortium name="EnsemblMetazoa"/>
        </authorList>
    </citation>
    <scope>IDENTIFICATION</scope>
</reference>
<reference evidence="3" key="1">
    <citation type="submission" date="2012-12" db="EMBL/GenBank/DDBJ databases">
        <authorList>
            <person name="Hellsten U."/>
            <person name="Grimwood J."/>
            <person name="Chapman J.A."/>
            <person name="Shapiro H."/>
            <person name="Aerts A."/>
            <person name="Otillar R.P."/>
            <person name="Terry A.Y."/>
            <person name="Boore J.L."/>
            <person name="Simakov O."/>
            <person name="Marletaz F."/>
            <person name="Cho S.-J."/>
            <person name="Edsinger-Gonzales E."/>
            <person name="Havlak P."/>
            <person name="Kuo D.-H."/>
            <person name="Larsson T."/>
            <person name="Lv J."/>
            <person name="Arendt D."/>
            <person name="Savage R."/>
            <person name="Osoegawa K."/>
            <person name="de Jong P."/>
            <person name="Lindberg D.R."/>
            <person name="Seaver E.C."/>
            <person name="Weisblat D.A."/>
            <person name="Putnam N.H."/>
            <person name="Grigoriev I.V."/>
            <person name="Rokhsar D.S."/>
        </authorList>
    </citation>
    <scope>NUCLEOTIDE SEQUENCE</scope>
    <source>
        <strain evidence="3">I ESC-2004</strain>
    </source>
</reference>
<dbReference type="OMA" id="TCKMESF"/>
<accession>R7TJX7</accession>